<feature type="domain" description="ABC1 atypical kinase-like" evidence="3">
    <location>
        <begin position="218"/>
        <end position="268"/>
    </location>
</feature>
<keyword evidence="5" id="KW-1185">Reference proteome</keyword>
<evidence type="ECO:0000256" key="1">
    <source>
        <dbReference type="ARBA" id="ARBA00009670"/>
    </source>
</evidence>
<dbReference type="InterPro" id="IPR052402">
    <property type="entry name" value="ADCK_kinase"/>
</dbReference>
<dbReference type="EMBL" id="KQ085882">
    <property type="protein sequence ID" value="KLO20655.1"/>
    <property type="molecule type" value="Genomic_DNA"/>
</dbReference>
<name>A0A0H2S8R0_9AGAM</name>
<gene>
    <name evidence="4" type="ORF">SCHPADRAFT_934478</name>
</gene>
<reference evidence="4 5" key="1">
    <citation type="submission" date="2015-04" db="EMBL/GenBank/DDBJ databases">
        <title>Complete genome sequence of Schizopora paradoxa KUC8140, a cosmopolitan wood degrader in East Asia.</title>
        <authorList>
            <consortium name="DOE Joint Genome Institute"/>
            <person name="Min B."/>
            <person name="Park H."/>
            <person name="Jang Y."/>
            <person name="Kim J.-J."/>
            <person name="Kim K.H."/>
            <person name="Pangilinan J."/>
            <person name="Lipzen A."/>
            <person name="Riley R."/>
            <person name="Grigoriev I.V."/>
            <person name="Spatafora J.W."/>
            <person name="Choi I.-G."/>
        </authorList>
    </citation>
    <scope>NUCLEOTIDE SEQUENCE [LARGE SCALE GENOMIC DNA]</scope>
    <source>
        <strain evidence="4 5">KUC8140</strain>
    </source>
</reference>
<evidence type="ECO:0000313" key="5">
    <source>
        <dbReference type="Proteomes" id="UP000053477"/>
    </source>
</evidence>
<dbReference type="OrthoDB" id="1290869at2759"/>
<proteinExistence type="inferred from homology"/>
<dbReference type="PANTHER" id="PTHR45890">
    <property type="entry name" value="AARF DOMAIN CONTAINING KINASE 2 (PREDICTED)"/>
    <property type="match status" value="1"/>
</dbReference>
<keyword evidence="2" id="KW-0472">Membrane</keyword>
<dbReference type="InterPro" id="IPR011009">
    <property type="entry name" value="Kinase-like_dom_sf"/>
</dbReference>
<feature type="domain" description="ABC1 atypical kinase-like" evidence="3">
    <location>
        <begin position="305"/>
        <end position="453"/>
    </location>
</feature>
<dbReference type="SUPFAM" id="SSF56112">
    <property type="entry name" value="Protein kinase-like (PK-like)"/>
    <property type="match status" value="1"/>
</dbReference>
<keyword evidence="2" id="KW-1133">Transmembrane helix</keyword>
<comment type="similarity">
    <text evidence="1">Belongs to the protein kinase superfamily. ADCK protein kinase family.</text>
</comment>
<dbReference type="Pfam" id="PF03109">
    <property type="entry name" value="ABC1"/>
    <property type="match status" value="2"/>
</dbReference>
<dbReference type="STRING" id="27342.A0A0H2S8R0"/>
<protein>
    <submittedName>
        <fullName evidence="4">ABC1-domain-containing protein</fullName>
    </submittedName>
</protein>
<dbReference type="FunCoup" id="A0A0H2S8R0">
    <property type="interactions" value="40"/>
</dbReference>
<dbReference type="GO" id="GO:0005739">
    <property type="term" value="C:mitochondrion"/>
    <property type="evidence" value="ECO:0007669"/>
    <property type="project" value="TreeGrafter"/>
</dbReference>
<sequence>MLAAVRPGSQRVFVKGVSANSRNVQQILRRAVHSPNLRVPPRHHSYVPFFTSAKIPQNNARRYLWAIPILGGAYLFFAPKEERVVELLASPHIIPCPPSRCPAEESQLTIDSPDEEHRTLISRILRFLQDRIWEPICTGRRFIYLFFVFIPVILTSPILLAGPLESGRRAATDGELWWYDLLVSAMQRAGPTFIKLAQWAASRADLFPRELCERMGALHSSGKPHSIHHTHRVIERVFQRPFEDVFETFEEMPIGVGAIAQVYRATLRRDLIPLSYLNPKRLRGHGPAANIPTPFLDPPPDVPSSAVAIKVLHPHVTKNITRDLAIMNFFASALTLIPGVQWLSLPEEVQVFGGMMAEQLDLRYEAENLRTFEQNFSNRKAAVSFPRPLTMFSSRDVLVEEYENALPLKYFMRNSGGPFDGQIAELGLDAFLNMLLLDNFVHSDLHPGNIMIKFYKPSTRFILKNIWASLLNTQKPADPLHSPDASADEHSDRNAIVDRLRPLAKDGDAWRAELNSLAQEGYLPEIVFLDTGLVSSLNDTNRRNFLELFRAIAEFDGYRAGHLMVERCRAPALAVEPETFALRMQHLVLAVKRKTFTLGQIKISDILTEVLKAVRDHHVKMEGDFVNTVISVMLLEGIGRQLDPSLDLFKSALPMLRQLGRQMAANESPMDSVKHLPSSNLGAYLKLWVWLEARQFASSAIVNFDDLMRYDLFTPNI</sequence>
<evidence type="ECO:0000256" key="2">
    <source>
        <dbReference type="SAM" id="Phobius"/>
    </source>
</evidence>
<keyword evidence="2" id="KW-0812">Transmembrane</keyword>
<dbReference type="PANTHER" id="PTHR45890:SF1">
    <property type="entry name" value="AARF DOMAIN CONTAINING KINASE 2"/>
    <property type="match status" value="1"/>
</dbReference>
<evidence type="ECO:0000313" key="4">
    <source>
        <dbReference type="EMBL" id="KLO20655.1"/>
    </source>
</evidence>
<accession>A0A0H2S8R0</accession>
<dbReference type="InParanoid" id="A0A0H2S8R0"/>
<dbReference type="Proteomes" id="UP000053477">
    <property type="component" value="Unassembled WGS sequence"/>
</dbReference>
<dbReference type="CDD" id="cd13971">
    <property type="entry name" value="ADCK2-like"/>
    <property type="match status" value="1"/>
</dbReference>
<dbReference type="AlphaFoldDB" id="A0A0H2S8R0"/>
<evidence type="ECO:0000259" key="3">
    <source>
        <dbReference type="Pfam" id="PF03109"/>
    </source>
</evidence>
<dbReference type="InterPro" id="IPR044095">
    <property type="entry name" value="ADCK2_dom"/>
</dbReference>
<feature type="transmembrane region" description="Helical" evidence="2">
    <location>
        <begin position="142"/>
        <end position="162"/>
    </location>
</feature>
<dbReference type="InterPro" id="IPR004147">
    <property type="entry name" value="ABC1_dom"/>
</dbReference>
<organism evidence="4 5">
    <name type="scientific">Schizopora paradoxa</name>
    <dbReference type="NCBI Taxonomy" id="27342"/>
    <lineage>
        <taxon>Eukaryota</taxon>
        <taxon>Fungi</taxon>
        <taxon>Dikarya</taxon>
        <taxon>Basidiomycota</taxon>
        <taxon>Agaricomycotina</taxon>
        <taxon>Agaricomycetes</taxon>
        <taxon>Hymenochaetales</taxon>
        <taxon>Schizoporaceae</taxon>
        <taxon>Schizopora</taxon>
    </lineage>
</organism>